<accession>A0A8J6P220</accession>
<gene>
    <name evidence="1" type="ORF">H8702_09935</name>
</gene>
<keyword evidence="2" id="KW-1185">Reference proteome</keyword>
<proteinExistence type="predicted"/>
<evidence type="ECO:0000313" key="2">
    <source>
        <dbReference type="Proteomes" id="UP000632659"/>
    </source>
</evidence>
<dbReference type="RefSeq" id="WP_187536636.1">
    <property type="nucleotide sequence ID" value="NZ_JACRTL010000005.1"/>
</dbReference>
<dbReference type="EMBL" id="JACRTL010000005">
    <property type="protein sequence ID" value="MBC8611419.1"/>
    <property type="molecule type" value="Genomic_DNA"/>
</dbReference>
<comment type="caution">
    <text evidence="1">The sequence shown here is derived from an EMBL/GenBank/DDBJ whole genome shotgun (WGS) entry which is preliminary data.</text>
</comment>
<protein>
    <submittedName>
        <fullName evidence="1">Uncharacterized protein</fullName>
    </submittedName>
</protein>
<reference evidence="1" key="1">
    <citation type="submission" date="2020-08" db="EMBL/GenBank/DDBJ databases">
        <title>Genome public.</title>
        <authorList>
            <person name="Liu C."/>
            <person name="Sun Q."/>
        </authorList>
    </citation>
    <scope>NUCLEOTIDE SEQUENCE</scope>
    <source>
        <strain evidence="1">NSJ-15</strain>
    </source>
</reference>
<dbReference type="Proteomes" id="UP000632659">
    <property type="component" value="Unassembled WGS sequence"/>
</dbReference>
<evidence type="ECO:0000313" key="1">
    <source>
        <dbReference type="EMBL" id="MBC8611419.1"/>
    </source>
</evidence>
<dbReference type="AlphaFoldDB" id="A0A8J6P220"/>
<name>A0A8J6P220_9FIRM</name>
<organism evidence="1 2">
    <name type="scientific">Massiliimalia timonensis</name>
    <dbReference type="NCBI Taxonomy" id="1987501"/>
    <lineage>
        <taxon>Bacteria</taxon>
        <taxon>Bacillati</taxon>
        <taxon>Bacillota</taxon>
        <taxon>Clostridia</taxon>
        <taxon>Eubacteriales</taxon>
        <taxon>Oscillospiraceae</taxon>
        <taxon>Massiliimalia</taxon>
    </lineage>
</organism>
<sequence length="114" mass="13345">MQNDNYGKLTRAVGFLTDGKWRNTVYIVCKVCRYHKETDCGDFLLFPDRDGSLRLYPVSVIERITCCRLDQSECLMTMSNLIFQEWYAPYLTALRVPEQKCPLICWYHCQNSGS</sequence>